<name>A0A1J5SQZ7_9ZZZZ</name>
<keyword evidence="1" id="KW-0812">Transmembrane</keyword>
<keyword evidence="1" id="KW-0472">Membrane</keyword>
<reference evidence="2" key="1">
    <citation type="submission" date="2016-10" db="EMBL/GenBank/DDBJ databases">
        <title>Sequence of Gallionella enrichment culture.</title>
        <authorList>
            <person name="Poehlein A."/>
            <person name="Muehling M."/>
            <person name="Daniel R."/>
        </authorList>
    </citation>
    <scope>NUCLEOTIDE SEQUENCE</scope>
</reference>
<gene>
    <name evidence="2" type="ORF">GALL_71060</name>
</gene>
<feature type="transmembrane region" description="Helical" evidence="1">
    <location>
        <begin position="6"/>
        <end position="34"/>
    </location>
</feature>
<comment type="caution">
    <text evidence="2">The sequence shown here is derived from an EMBL/GenBank/DDBJ whole genome shotgun (WGS) entry which is preliminary data.</text>
</comment>
<evidence type="ECO:0000313" key="2">
    <source>
        <dbReference type="EMBL" id="OIR10938.1"/>
    </source>
</evidence>
<dbReference type="InterPro" id="IPR019670">
    <property type="entry name" value="DUF2523"/>
</dbReference>
<evidence type="ECO:0008006" key="3">
    <source>
        <dbReference type="Google" id="ProtNLM"/>
    </source>
</evidence>
<protein>
    <recommendedName>
        <fullName evidence="3">DUF2523 domain-containing protein</fullName>
    </recommendedName>
</protein>
<proteinExistence type="predicted"/>
<evidence type="ECO:0000256" key="1">
    <source>
        <dbReference type="SAM" id="Phobius"/>
    </source>
</evidence>
<dbReference type="EMBL" id="MLJW01000021">
    <property type="protein sequence ID" value="OIR10938.1"/>
    <property type="molecule type" value="Genomic_DNA"/>
</dbReference>
<organism evidence="2">
    <name type="scientific">mine drainage metagenome</name>
    <dbReference type="NCBI Taxonomy" id="410659"/>
    <lineage>
        <taxon>unclassified sequences</taxon>
        <taxon>metagenomes</taxon>
        <taxon>ecological metagenomes</taxon>
    </lineage>
</organism>
<dbReference type="Pfam" id="PF10734">
    <property type="entry name" value="DUF2523"/>
    <property type="match status" value="1"/>
</dbReference>
<dbReference type="AlphaFoldDB" id="A0A1J5SQZ7"/>
<keyword evidence="1" id="KW-1133">Transmembrane helix</keyword>
<sequence length="94" mass="9864">MTWATLIMALVGPMAVRVIIALGFTAVTFTGVTVTANALISTAQSNWTAIPVAVLQLASLSGIPEFLGMIFGALVARLAMWATVAMTRYIATPH</sequence>
<accession>A0A1J5SQZ7</accession>